<evidence type="ECO:0000256" key="6">
    <source>
        <dbReference type="ARBA" id="ARBA00022679"/>
    </source>
</evidence>
<evidence type="ECO:0000259" key="14">
    <source>
        <dbReference type="PROSITE" id="PS51103"/>
    </source>
</evidence>
<dbReference type="Pfam" id="PF00358">
    <property type="entry name" value="PTS_EIIA_1"/>
    <property type="match status" value="1"/>
</dbReference>
<feature type="transmembrane region" description="Helical" evidence="12">
    <location>
        <begin position="12"/>
        <end position="38"/>
    </location>
</feature>
<dbReference type="InterPro" id="IPR050890">
    <property type="entry name" value="PTS_EIIA_component"/>
</dbReference>
<dbReference type="InterPro" id="IPR003352">
    <property type="entry name" value="PTS_EIIC"/>
</dbReference>
<dbReference type="GO" id="GO:0009401">
    <property type="term" value="P:phosphoenolpyruvate-dependent sugar phosphotransferase system"/>
    <property type="evidence" value="ECO:0007669"/>
    <property type="project" value="UniProtKB-KW"/>
</dbReference>
<keyword evidence="11 12" id="KW-0472">Membrane</keyword>
<proteinExistence type="predicted"/>
<feature type="transmembrane region" description="Helical" evidence="12">
    <location>
        <begin position="50"/>
        <end position="75"/>
    </location>
</feature>
<dbReference type="FunFam" id="2.70.70.10:FF:000001">
    <property type="entry name" value="PTS system glucose-specific IIA component"/>
    <property type="match status" value="1"/>
</dbReference>
<evidence type="ECO:0000256" key="2">
    <source>
        <dbReference type="ARBA" id="ARBA00004651"/>
    </source>
</evidence>
<keyword evidence="7" id="KW-0598">Phosphotransferase system</keyword>
<evidence type="ECO:0000256" key="10">
    <source>
        <dbReference type="ARBA" id="ARBA00022989"/>
    </source>
</evidence>
<feature type="transmembrane region" description="Helical" evidence="12">
    <location>
        <begin position="95"/>
        <end position="113"/>
    </location>
</feature>
<evidence type="ECO:0000256" key="5">
    <source>
        <dbReference type="ARBA" id="ARBA00022597"/>
    </source>
</evidence>
<evidence type="ECO:0000313" key="16">
    <source>
        <dbReference type="Proteomes" id="UP000824134"/>
    </source>
</evidence>
<feature type="domain" description="PTS EIIC type-1" evidence="14">
    <location>
        <begin position="1"/>
        <end position="224"/>
    </location>
</feature>
<keyword evidence="3" id="KW-0813">Transport</keyword>
<feature type="non-terminal residue" evidence="15">
    <location>
        <position position="1"/>
    </location>
</feature>
<dbReference type="Pfam" id="PF02378">
    <property type="entry name" value="PTS_EIIC"/>
    <property type="match status" value="1"/>
</dbReference>
<dbReference type="PANTHER" id="PTHR45008:SF1">
    <property type="entry name" value="PTS SYSTEM GLUCOSE-SPECIFIC EIIA COMPONENT"/>
    <property type="match status" value="1"/>
</dbReference>
<evidence type="ECO:0000256" key="11">
    <source>
        <dbReference type="ARBA" id="ARBA00023136"/>
    </source>
</evidence>
<evidence type="ECO:0000256" key="4">
    <source>
        <dbReference type="ARBA" id="ARBA00022475"/>
    </source>
</evidence>
<dbReference type="InterPro" id="IPR001127">
    <property type="entry name" value="PTS_EIIA_1_perm"/>
</dbReference>
<dbReference type="GO" id="GO:0016301">
    <property type="term" value="F:kinase activity"/>
    <property type="evidence" value="ECO:0007669"/>
    <property type="project" value="UniProtKB-KW"/>
</dbReference>
<keyword evidence="9" id="KW-0418">Kinase</keyword>
<dbReference type="AlphaFoldDB" id="A0A9D2CRS4"/>
<keyword evidence="6" id="KW-0808">Transferase</keyword>
<dbReference type="GO" id="GO:0005737">
    <property type="term" value="C:cytoplasm"/>
    <property type="evidence" value="ECO:0007669"/>
    <property type="project" value="UniProtKB-SubCell"/>
</dbReference>
<dbReference type="Gene3D" id="2.70.70.10">
    <property type="entry name" value="Glucose Permease (Domain IIA)"/>
    <property type="match status" value="1"/>
</dbReference>
<dbReference type="SUPFAM" id="SSF51261">
    <property type="entry name" value="Duplicated hybrid motif"/>
    <property type="match status" value="1"/>
</dbReference>
<accession>A0A9D2CRS4</accession>
<gene>
    <name evidence="15" type="ORF">H9821_09565</name>
</gene>
<dbReference type="PROSITE" id="PS00371">
    <property type="entry name" value="PTS_EIIA_TYPE_1_HIS"/>
    <property type="match status" value="1"/>
</dbReference>
<evidence type="ECO:0000256" key="12">
    <source>
        <dbReference type="SAM" id="Phobius"/>
    </source>
</evidence>
<dbReference type="PROSITE" id="PS51093">
    <property type="entry name" value="PTS_EIIA_TYPE_1"/>
    <property type="match status" value="1"/>
</dbReference>
<keyword evidence="4" id="KW-1003">Cell membrane</keyword>
<organism evidence="15 16">
    <name type="scientific">Candidatus Rothia avicola</name>
    <dbReference type="NCBI Taxonomy" id="2840478"/>
    <lineage>
        <taxon>Bacteria</taxon>
        <taxon>Bacillati</taxon>
        <taxon>Actinomycetota</taxon>
        <taxon>Actinomycetes</taxon>
        <taxon>Micrococcales</taxon>
        <taxon>Micrococcaceae</taxon>
        <taxon>Rothia</taxon>
    </lineage>
</organism>
<keyword evidence="5" id="KW-0762">Sugar transport</keyword>
<dbReference type="PANTHER" id="PTHR45008">
    <property type="entry name" value="PTS SYSTEM GLUCOSE-SPECIFIC EIIA COMPONENT"/>
    <property type="match status" value="1"/>
</dbReference>
<reference evidence="15" key="1">
    <citation type="journal article" date="2021" name="PeerJ">
        <title>Extensive microbial diversity within the chicken gut microbiome revealed by metagenomics and culture.</title>
        <authorList>
            <person name="Gilroy R."/>
            <person name="Ravi A."/>
            <person name="Getino M."/>
            <person name="Pursley I."/>
            <person name="Horton D.L."/>
            <person name="Alikhan N.F."/>
            <person name="Baker D."/>
            <person name="Gharbi K."/>
            <person name="Hall N."/>
            <person name="Watson M."/>
            <person name="Adriaenssens E.M."/>
            <person name="Foster-Nyarko E."/>
            <person name="Jarju S."/>
            <person name="Secka A."/>
            <person name="Antonio M."/>
            <person name="Oren A."/>
            <person name="Chaudhuri R.R."/>
            <person name="La Ragione R."/>
            <person name="Hildebrand F."/>
            <person name="Pallen M.J."/>
        </authorList>
    </citation>
    <scope>NUCLEOTIDE SEQUENCE</scope>
    <source>
        <strain evidence="15">ChiHjej12B11-9195</strain>
    </source>
</reference>
<sequence>KKVIPTMLHMVFVPMLSVMILVPLTAFLIGPIGIKFALAISDFIGGVNEIAPWLVGGLIAGLYLFMVPLGLHWPLNAVMINNLQTDGVDFIQSPMGAYNFAVFGVVTGVALVARRNKELRQTAVGAAASGLLGGISEPSLYGVVLRYKRVFPLILVPAIIGGATISALGVKSYAFAFTSLISIPAMQPWYLYMIGLAIAFFGAMAGVLIFGYESKDQKAEAAAKAAAVAETGIGESAAEAATPAATEVRNEADTATTSATPWAAEEAAAPAAGTVLTMASPLEGQAVPLSETPDPIFAAEKLGKGAAIVPTGNTVVAPAAGKVSVTMPSGHAVGLKLDNGIELLIHVGIDTVNLNGEGFDVKVEKGQRVNPGDILLTFDPQVIQNAGYSLVTPILVTNTNRFAEVEGATGTVQPGSELLKVTTK</sequence>
<dbReference type="GO" id="GO:0005886">
    <property type="term" value="C:plasma membrane"/>
    <property type="evidence" value="ECO:0007669"/>
    <property type="project" value="UniProtKB-SubCell"/>
</dbReference>
<dbReference type="EMBL" id="DXCN01000073">
    <property type="protein sequence ID" value="HIY95881.1"/>
    <property type="molecule type" value="Genomic_DNA"/>
</dbReference>
<protein>
    <submittedName>
        <fullName evidence="15">Glucose PTS transporter subunit IIA</fullName>
    </submittedName>
</protein>
<dbReference type="GO" id="GO:0008982">
    <property type="term" value="F:protein-N(PI)-phosphohistidine-sugar phosphotransferase activity"/>
    <property type="evidence" value="ECO:0007669"/>
    <property type="project" value="InterPro"/>
</dbReference>
<keyword evidence="8 12" id="KW-0812">Transmembrane</keyword>
<feature type="transmembrane region" description="Helical" evidence="12">
    <location>
        <begin position="189"/>
        <end position="210"/>
    </location>
</feature>
<evidence type="ECO:0000256" key="8">
    <source>
        <dbReference type="ARBA" id="ARBA00022692"/>
    </source>
</evidence>
<evidence type="ECO:0000313" key="15">
    <source>
        <dbReference type="EMBL" id="HIY95881.1"/>
    </source>
</evidence>
<evidence type="ECO:0000256" key="3">
    <source>
        <dbReference type="ARBA" id="ARBA00022448"/>
    </source>
</evidence>
<dbReference type="PROSITE" id="PS51103">
    <property type="entry name" value="PTS_EIIC_TYPE_1"/>
    <property type="match status" value="1"/>
</dbReference>
<dbReference type="Proteomes" id="UP000824134">
    <property type="component" value="Unassembled WGS sequence"/>
</dbReference>
<evidence type="ECO:0000256" key="9">
    <source>
        <dbReference type="ARBA" id="ARBA00022777"/>
    </source>
</evidence>
<feature type="transmembrane region" description="Helical" evidence="12">
    <location>
        <begin position="150"/>
        <end position="169"/>
    </location>
</feature>
<reference evidence="15" key="2">
    <citation type="submission" date="2021-04" db="EMBL/GenBank/DDBJ databases">
        <authorList>
            <person name="Gilroy R."/>
        </authorList>
    </citation>
    <scope>NUCLEOTIDE SEQUENCE</scope>
    <source>
        <strain evidence="15">ChiHjej12B11-9195</strain>
    </source>
</reference>
<feature type="domain" description="PTS EIIA type-1" evidence="13">
    <location>
        <begin position="294"/>
        <end position="398"/>
    </location>
</feature>
<evidence type="ECO:0000256" key="1">
    <source>
        <dbReference type="ARBA" id="ARBA00004496"/>
    </source>
</evidence>
<comment type="subcellular location">
    <subcellularLocation>
        <location evidence="2">Cell membrane</location>
        <topology evidence="2">Multi-pass membrane protein</topology>
    </subcellularLocation>
    <subcellularLocation>
        <location evidence="1">Cytoplasm</location>
    </subcellularLocation>
</comment>
<dbReference type="NCBIfam" id="TIGR00830">
    <property type="entry name" value="PTBA"/>
    <property type="match status" value="1"/>
</dbReference>
<keyword evidence="10 12" id="KW-1133">Transmembrane helix</keyword>
<name>A0A9D2CRS4_9MICC</name>
<evidence type="ECO:0000256" key="7">
    <source>
        <dbReference type="ARBA" id="ARBA00022683"/>
    </source>
</evidence>
<dbReference type="InterPro" id="IPR011055">
    <property type="entry name" value="Dup_hybrid_motif"/>
</dbReference>
<dbReference type="InterPro" id="IPR013013">
    <property type="entry name" value="PTS_EIIC_1"/>
</dbReference>
<evidence type="ECO:0000259" key="13">
    <source>
        <dbReference type="PROSITE" id="PS51093"/>
    </source>
</evidence>
<comment type="caution">
    <text evidence="15">The sequence shown here is derived from an EMBL/GenBank/DDBJ whole genome shotgun (WGS) entry which is preliminary data.</text>
</comment>